<name>A0A4Y7QEK6_9AGAM</name>
<sequence length="310" mass="31075">MFFPFITKRSGLKKLFRRKGGGGRGGGSSGGGSSGGGSSGGGSSGGTRGGGSVPVGGSTGATGRGTATSYGRGGVPVTTIPSGQPFSGRSVGGGTRDQVFGTRTYGSGYPGIAGRGVAGRGFPFLFWPVVWGGGAGLATSAYLHDNEYGDASNTSRPGGPLLQAPFQSATLNTTFHVIADNATLTSLLLSVNSNCTSSLSSASNSTVPQAFDPSQASAPKPEQAVEYYRASSVVLTLDGYNNTAALSNDTSLPDTPLPTGIDTTLLDCLNQTIGLAVPLIDGAVSWRSPGAGVGVVGAVWMVWCLLTMVF</sequence>
<dbReference type="STRING" id="50990.A0A4Y7QEK6"/>
<dbReference type="VEuPathDB" id="FungiDB:BD410DRAFT_744058"/>
<evidence type="ECO:0000313" key="3">
    <source>
        <dbReference type="Proteomes" id="UP000294933"/>
    </source>
</evidence>
<dbReference type="Proteomes" id="UP000294933">
    <property type="component" value="Unassembled WGS sequence"/>
</dbReference>
<dbReference type="AlphaFoldDB" id="A0A4Y7QEK6"/>
<accession>A0A4Y7QEK6</accession>
<gene>
    <name evidence="2" type="ORF">BD410DRAFT_744058</name>
</gene>
<evidence type="ECO:0000256" key="1">
    <source>
        <dbReference type="SAM" id="MobiDB-lite"/>
    </source>
</evidence>
<proteinExistence type="predicted"/>
<dbReference type="EMBL" id="ML170164">
    <property type="protein sequence ID" value="TDL25300.1"/>
    <property type="molecule type" value="Genomic_DNA"/>
</dbReference>
<organism evidence="2 3">
    <name type="scientific">Rickenella mellea</name>
    <dbReference type="NCBI Taxonomy" id="50990"/>
    <lineage>
        <taxon>Eukaryota</taxon>
        <taxon>Fungi</taxon>
        <taxon>Dikarya</taxon>
        <taxon>Basidiomycota</taxon>
        <taxon>Agaricomycotina</taxon>
        <taxon>Agaricomycetes</taxon>
        <taxon>Hymenochaetales</taxon>
        <taxon>Rickenellaceae</taxon>
        <taxon>Rickenella</taxon>
    </lineage>
</organism>
<evidence type="ECO:0000313" key="2">
    <source>
        <dbReference type="EMBL" id="TDL25300.1"/>
    </source>
</evidence>
<reference evidence="2 3" key="1">
    <citation type="submission" date="2018-06" db="EMBL/GenBank/DDBJ databases">
        <title>A transcriptomic atlas of mushroom development highlights an independent origin of complex multicellularity.</title>
        <authorList>
            <consortium name="DOE Joint Genome Institute"/>
            <person name="Krizsan K."/>
            <person name="Almasi E."/>
            <person name="Merenyi Z."/>
            <person name="Sahu N."/>
            <person name="Viragh M."/>
            <person name="Koszo T."/>
            <person name="Mondo S."/>
            <person name="Kiss B."/>
            <person name="Balint B."/>
            <person name="Kues U."/>
            <person name="Barry K."/>
            <person name="Hegedus J.C."/>
            <person name="Henrissat B."/>
            <person name="Johnson J."/>
            <person name="Lipzen A."/>
            <person name="Ohm R."/>
            <person name="Nagy I."/>
            <person name="Pangilinan J."/>
            <person name="Yan J."/>
            <person name="Xiong Y."/>
            <person name="Grigoriev I.V."/>
            <person name="Hibbett D.S."/>
            <person name="Nagy L.G."/>
        </authorList>
    </citation>
    <scope>NUCLEOTIDE SEQUENCE [LARGE SCALE GENOMIC DNA]</scope>
    <source>
        <strain evidence="2 3">SZMC22713</strain>
    </source>
</reference>
<keyword evidence="3" id="KW-1185">Reference proteome</keyword>
<feature type="compositionally biased region" description="Gly residues" evidence="1">
    <location>
        <begin position="22"/>
        <end position="63"/>
    </location>
</feature>
<feature type="region of interest" description="Disordered" evidence="1">
    <location>
        <begin position="14"/>
        <end position="99"/>
    </location>
</feature>
<protein>
    <submittedName>
        <fullName evidence="2">Uncharacterized protein</fullName>
    </submittedName>
</protein>
<dbReference type="OrthoDB" id="3365917at2759"/>